<dbReference type="PRINTS" id="PR00100">
    <property type="entry name" value="AOTCASE"/>
</dbReference>
<evidence type="ECO:0000259" key="9">
    <source>
        <dbReference type="Pfam" id="PF02729"/>
    </source>
</evidence>
<dbReference type="GO" id="GO:0005737">
    <property type="term" value="C:cytoplasm"/>
    <property type="evidence" value="ECO:0007669"/>
    <property type="project" value="UniProtKB-SubCell"/>
</dbReference>
<feature type="binding site" evidence="7">
    <location>
        <position position="109"/>
    </location>
    <ligand>
        <name>carbamoyl phosphate</name>
        <dbReference type="ChEBI" id="CHEBI:58228"/>
    </ligand>
</feature>
<protein>
    <recommendedName>
        <fullName evidence="4 7">Ornithine carbamoyltransferase</fullName>
        <shortName evidence="7">OTCase</shortName>
        <ecNumber evidence="3 7">2.1.3.3</ecNumber>
    </recommendedName>
</protein>
<comment type="pathway">
    <text evidence="1">Amino-acid biosynthesis; L-arginine biosynthesis; L-arginine from L-ornithine and carbamoyl phosphate: step 1/3.</text>
</comment>
<dbReference type="Pfam" id="PF00185">
    <property type="entry name" value="OTCace"/>
    <property type="match status" value="1"/>
</dbReference>
<evidence type="ECO:0000256" key="1">
    <source>
        <dbReference type="ARBA" id="ARBA00004975"/>
    </source>
</evidence>
<evidence type="ECO:0000259" key="8">
    <source>
        <dbReference type="Pfam" id="PF00185"/>
    </source>
</evidence>
<organism evidence="10">
    <name type="scientific">Caldilineaceae bacterium SB0664_bin_27</name>
    <dbReference type="NCBI Taxonomy" id="2605260"/>
    <lineage>
        <taxon>Bacteria</taxon>
        <taxon>Bacillati</taxon>
        <taxon>Chloroflexota</taxon>
        <taxon>Caldilineae</taxon>
        <taxon>Caldilineales</taxon>
        <taxon>Caldilineaceae</taxon>
    </lineage>
</organism>
<evidence type="ECO:0000256" key="2">
    <source>
        <dbReference type="ARBA" id="ARBA00007805"/>
    </source>
</evidence>
<dbReference type="InterPro" id="IPR006130">
    <property type="entry name" value="Asp/Orn_carbamoylTrfase"/>
</dbReference>
<dbReference type="PANTHER" id="PTHR45753">
    <property type="entry name" value="ORNITHINE CARBAMOYLTRANSFERASE, MITOCHONDRIAL"/>
    <property type="match status" value="1"/>
</dbReference>
<dbReference type="SUPFAM" id="SSF53671">
    <property type="entry name" value="Aspartate/ornithine carbamoyltransferase"/>
    <property type="match status" value="1"/>
</dbReference>
<dbReference type="InterPro" id="IPR006132">
    <property type="entry name" value="Asp/Orn_carbamoyltranf_P-bd"/>
</dbReference>
<comment type="caution">
    <text evidence="7">Lacks conserved residue(s) required for the propagation of feature annotation.</text>
</comment>
<dbReference type="EC" id="2.1.3.3" evidence="3 7"/>
<feature type="binding site" evidence="7">
    <location>
        <position position="168"/>
    </location>
    <ligand>
        <name>L-ornithine</name>
        <dbReference type="ChEBI" id="CHEBI:46911"/>
    </ligand>
</feature>
<feature type="binding site" evidence="7">
    <location>
        <begin position="136"/>
        <end position="139"/>
    </location>
    <ligand>
        <name>carbamoyl phosphate</name>
        <dbReference type="ChEBI" id="CHEBI:58228"/>
    </ligand>
</feature>
<feature type="domain" description="Aspartate/ornithine carbamoyltransferase carbamoyl-P binding" evidence="9">
    <location>
        <begin position="9"/>
        <end position="149"/>
    </location>
</feature>
<dbReference type="InterPro" id="IPR024904">
    <property type="entry name" value="OTCase_ArgI"/>
</dbReference>
<evidence type="ECO:0000256" key="7">
    <source>
        <dbReference type="HAMAP-Rule" id="MF_01109"/>
    </source>
</evidence>
<comment type="catalytic activity">
    <reaction evidence="6 7">
        <text>carbamoyl phosphate + L-ornithine = L-citrulline + phosphate + H(+)</text>
        <dbReference type="Rhea" id="RHEA:19513"/>
        <dbReference type="ChEBI" id="CHEBI:15378"/>
        <dbReference type="ChEBI" id="CHEBI:43474"/>
        <dbReference type="ChEBI" id="CHEBI:46911"/>
        <dbReference type="ChEBI" id="CHEBI:57743"/>
        <dbReference type="ChEBI" id="CHEBI:58228"/>
        <dbReference type="EC" id="2.1.3.3"/>
    </reaction>
</comment>
<dbReference type="InterPro" id="IPR006131">
    <property type="entry name" value="Asp_carbamoyltransf_Asp/Orn-bd"/>
</dbReference>
<dbReference type="FunFam" id="3.40.50.1370:FF:000008">
    <property type="entry name" value="Ornithine carbamoyltransferase"/>
    <property type="match status" value="1"/>
</dbReference>
<feature type="binding site" evidence="7">
    <location>
        <begin position="265"/>
        <end position="266"/>
    </location>
    <ligand>
        <name>carbamoyl phosphate</name>
        <dbReference type="ChEBI" id="CHEBI:58228"/>
    </ligand>
</feature>
<dbReference type="GO" id="GO:0042450">
    <property type="term" value="P:L-arginine biosynthetic process via ornithine"/>
    <property type="evidence" value="ECO:0007669"/>
    <property type="project" value="UniProtKB-UniRule"/>
</dbReference>
<evidence type="ECO:0000256" key="5">
    <source>
        <dbReference type="ARBA" id="ARBA00022679"/>
    </source>
</evidence>
<dbReference type="NCBIfam" id="TIGR00658">
    <property type="entry name" value="orni_carb_tr"/>
    <property type="match status" value="1"/>
</dbReference>
<comment type="similarity">
    <text evidence="2 7">Belongs to the aspartate/ornithine carbamoyltransferase superfamily. OTCase family.</text>
</comment>
<keyword evidence="7" id="KW-0963">Cytoplasm</keyword>
<gene>
    <name evidence="10" type="primary">argF</name>
    <name evidence="10" type="ORF">F4Y42_13965</name>
</gene>
<evidence type="ECO:0000256" key="3">
    <source>
        <dbReference type="ARBA" id="ARBA00013007"/>
    </source>
</evidence>
<evidence type="ECO:0000256" key="4">
    <source>
        <dbReference type="ARBA" id="ARBA00016634"/>
    </source>
</evidence>
<dbReference type="InterPro" id="IPR002292">
    <property type="entry name" value="Orn/put_carbamltrans"/>
</dbReference>
<dbReference type="PRINTS" id="PR00102">
    <property type="entry name" value="OTCASE"/>
</dbReference>
<feature type="domain" description="Aspartate/ornithine carbamoyltransferase Asp/Orn-binding" evidence="8">
    <location>
        <begin position="156"/>
        <end position="303"/>
    </location>
</feature>
<evidence type="ECO:0000313" key="10">
    <source>
        <dbReference type="EMBL" id="MXY94543.1"/>
    </source>
</evidence>
<comment type="subcellular location">
    <subcellularLocation>
        <location evidence="7">Cytoplasm</location>
    </subcellularLocation>
</comment>
<dbReference type="GO" id="GO:0004585">
    <property type="term" value="F:ornithine carbamoyltransferase activity"/>
    <property type="evidence" value="ECO:0007669"/>
    <property type="project" value="UniProtKB-UniRule"/>
</dbReference>
<feature type="binding site" evidence="7">
    <location>
        <begin position="228"/>
        <end position="229"/>
    </location>
    <ligand>
        <name>L-ornithine</name>
        <dbReference type="ChEBI" id="CHEBI:46911"/>
    </ligand>
</feature>
<feature type="binding site" evidence="7">
    <location>
        <position position="293"/>
    </location>
    <ligand>
        <name>carbamoyl phosphate</name>
        <dbReference type="ChEBI" id="CHEBI:58228"/>
    </ligand>
</feature>
<evidence type="ECO:0000256" key="6">
    <source>
        <dbReference type="ARBA" id="ARBA00048772"/>
    </source>
</evidence>
<dbReference type="GO" id="GO:0016597">
    <property type="term" value="F:amino acid binding"/>
    <property type="evidence" value="ECO:0007669"/>
    <property type="project" value="InterPro"/>
</dbReference>
<comment type="caution">
    <text evidence="10">The sequence shown here is derived from an EMBL/GenBank/DDBJ whole genome shotgun (WGS) entry which is preliminary data.</text>
</comment>
<dbReference type="Pfam" id="PF02729">
    <property type="entry name" value="OTCace_N"/>
    <property type="match status" value="1"/>
</dbReference>
<feature type="binding site" evidence="7">
    <location>
        <position position="224"/>
    </location>
    <ligand>
        <name>L-ornithine</name>
        <dbReference type="ChEBI" id="CHEBI:46911"/>
    </ligand>
</feature>
<dbReference type="GO" id="GO:0019240">
    <property type="term" value="P:citrulline biosynthetic process"/>
    <property type="evidence" value="ECO:0007669"/>
    <property type="project" value="TreeGrafter"/>
</dbReference>
<dbReference type="InterPro" id="IPR036901">
    <property type="entry name" value="Asp/Orn_carbamoylTrfase_sf"/>
</dbReference>
<dbReference type="HAMAP" id="MF_01109">
    <property type="entry name" value="OTCase"/>
    <property type="match status" value="1"/>
</dbReference>
<dbReference type="NCBIfam" id="NF001986">
    <property type="entry name" value="PRK00779.1"/>
    <property type="match status" value="1"/>
</dbReference>
<dbReference type="EMBL" id="VXRG01000115">
    <property type="protein sequence ID" value="MXY94543.1"/>
    <property type="molecule type" value="Genomic_DNA"/>
</dbReference>
<accession>A0A6B0YV11</accession>
<name>A0A6B0YV11_9CHLR</name>
<sequence>MVSVSPLDHFTGIDSLTSDQFWGLLKLARQLKDELMQCGRNDPILAGKSLAMLFEKPSLRTRVSFEMGMQHLGGYAFYLSPAEVGLGTRESPADVIRVLGGYVDGVMARVFAHRHIEEMVEWGSVPIINGLSDFSHPCQALADLFTIWEQFGSVEDRTLVYVGDGANNVATSLLMAAGKVGLNVRIVSPRGYVPAGEVLTAAEAEVEVTDDLGGVKGADVLYTDVWVSMGDEEEREERMAVLPPYQVNSELVQRTENDEVLVMHCLPAHRGEEISDAVADGDRSRVFPQAHNRLHAQKAVLAHLLGGVELPS</sequence>
<proteinExistence type="inferred from homology"/>
<dbReference type="PANTHER" id="PTHR45753:SF3">
    <property type="entry name" value="ORNITHINE TRANSCARBAMYLASE, MITOCHONDRIAL"/>
    <property type="match status" value="1"/>
</dbReference>
<dbReference type="AlphaFoldDB" id="A0A6B0YV11"/>
<dbReference type="Gene3D" id="3.40.50.1370">
    <property type="entry name" value="Aspartate/ornithine carbamoyltransferase"/>
    <property type="match status" value="2"/>
</dbReference>
<reference evidence="10" key="1">
    <citation type="submission" date="2019-09" db="EMBL/GenBank/DDBJ databases">
        <title>Characterisation of the sponge microbiome using genome-centric metagenomics.</title>
        <authorList>
            <person name="Engelberts J.P."/>
            <person name="Robbins S.J."/>
            <person name="De Goeij J.M."/>
            <person name="Aranda M."/>
            <person name="Bell S.C."/>
            <person name="Webster N.S."/>
        </authorList>
    </citation>
    <scope>NUCLEOTIDE SEQUENCE</scope>
    <source>
        <strain evidence="10">SB0664_bin_27</strain>
    </source>
</reference>
<keyword evidence="5 7" id="KW-0808">Transferase</keyword>